<dbReference type="EMBL" id="CP113088">
    <property type="protein sequence ID" value="WAC01897.1"/>
    <property type="molecule type" value="Genomic_DNA"/>
</dbReference>
<proteinExistence type="predicted"/>
<evidence type="ECO:0000313" key="1">
    <source>
        <dbReference type="EMBL" id="WAC01897.1"/>
    </source>
</evidence>
<name>A0A9E8MUP2_9FLAO</name>
<gene>
    <name evidence="1" type="ORF">N7U66_18880</name>
</gene>
<protein>
    <submittedName>
        <fullName evidence="1">Uncharacterized protein</fullName>
    </submittedName>
</protein>
<accession>A0A9E8MUP2</accession>
<dbReference type="Proteomes" id="UP001164705">
    <property type="component" value="Chromosome"/>
</dbReference>
<evidence type="ECO:0000313" key="2">
    <source>
        <dbReference type="Proteomes" id="UP001164705"/>
    </source>
</evidence>
<dbReference type="AlphaFoldDB" id="A0A9E8MUP2"/>
<dbReference type="RefSeq" id="WP_267676495.1">
    <property type="nucleotide sequence ID" value="NZ_CP113088.1"/>
</dbReference>
<sequence>MIKRYSFFAKWRKKDVIFLNNLNINKTITEGYDGFWIENKDTYIKIIDHFSKKNSLFEKTEPPKFSTSLIGVSFSKKELDEAKYYNLVGTGTPKGYPQPKEGYKKIVFTSECGNYRVNRKQIAPFRINKPKWNINQVNFSMEWEWDCMFFKKEFYPEVLAPLGIMSREVLLHSTGKPIEDTIQLDIPIAESKLLIENSEYDVYTPEQSCGKKQYSQQNLDFFPPFEKEFDFHICYTQEEFYGGFKRIIISKELCQILVKHQVIKYHSAHLIPMKSI</sequence>
<dbReference type="KEGG" id="lnu:N7U66_18880"/>
<organism evidence="1 2">
    <name type="scientific">Lacinutrix neustonica</name>
    <dbReference type="NCBI Taxonomy" id="2980107"/>
    <lineage>
        <taxon>Bacteria</taxon>
        <taxon>Pseudomonadati</taxon>
        <taxon>Bacteroidota</taxon>
        <taxon>Flavobacteriia</taxon>
        <taxon>Flavobacteriales</taxon>
        <taxon>Flavobacteriaceae</taxon>
        <taxon>Lacinutrix</taxon>
    </lineage>
</organism>
<keyword evidence="2" id="KW-1185">Reference proteome</keyword>
<reference evidence="1" key="1">
    <citation type="submission" date="2022-11" db="EMBL/GenBank/DDBJ databases">
        <title>Lacinutrix neustonica HL-RS19T sp. nov., isolated from the surface microlayer sample of brackish Lake Shihwa.</title>
        <authorList>
            <person name="Choi J.Y."/>
            <person name="Hwang C.Y."/>
        </authorList>
    </citation>
    <scope>NUCLEOTIDE SEQUENCE</scope>
    <source>
        <strain evidence="1">HL-RS19</strain>
    </source>
</reference>